<feature type="compositionally biased region" description="Pro residues" evidence="1">
    <location>
        <begin position="29"/>
        <end position="38"/>
    </location>
</feature>
<dbReference type="Proteomes" id="UP000616885">
    <property type="component" value="Unassembled WGS sequence"/>
</dbReference>
<dbReference type="AlphaFoldDB" id="A0A8H7N1U0"/>
<gene>
    <name evidence="2" type="ORF">IM811_004864</name>
</gene>
<feature type="compositionally biased region" description="Basic and acidic residues" evidence="1">
    <location>
        <begin position="478"/>
        <end position="489"/>
    </location>
</feature>
<feature type="region of interest" description="Disordered" evidence="1">
    <location>
        <begin position="450"/>
        <end position="504"/>
    </location>
</feature>
<name>A0A8H7N1U0_BIOOC</name>
<evidence type="ECO:0000313" key="2">
    <source>
        <dbReference type="EMBL" id="KAF9745242.1"/>
    </source>
</evidence>
<feature type="region of interest" description="Disordered" evidence="1">
    <location>
        <begin position="1"/>
        <end position="44"/>
    </location>
</feature>
<sequence length="504" mass="55125">MGCTNSTPSKGPGPKPVKVGVQDTSIKPAPAPKPPPLTSIPEDEVEWETNPLWPQIIQREWEVAVASGKEPEFKSAFQDDAFVRVRRWLDEEHPACASAGTIEDMGKFEFPTSHGPCQLPARYFVTLDDDQTGLLYSLALVIAPPLKEEADQKLWLISGSALNTPEMKGGQQAILRLLSLMQKGDVNVKHALVHIFMGSDMVTCKFDTTTTEPTITMLSDSPSSEFKESNDELAENALEDGEEARGIFQPLMLRTVVQRVSLEYPNGTVWDEGEFSFSVGEEPYLHPTRLIVVRDPNKMHKATNSAAFKMFIPGDDFEKELTVMRNLSPHPELGGVVSITLVVGLAPNTLWPKCGAFIDGAVFKAADAALIEYAKNVYSTGQSFTFKAAVAMGADRKVYKVVGNSPDFPYKPKQVKDQPKPVASPGQSSEEGKRQYTSLEAFSVSIEEIKGEITKETSDRGQAETNNDTSANPSLAEPAKDAIKHKLSDNDLPQTAQSTQILVA</sequence>
<feature type="region of interest" description="Disordered" evidence="1">
    <location>
        <begin position="409"/>
        <end position="435"/>
    </location>
</feature>
<feature type="compositionally biased region" description="Polar residues" evidence="1">
    <location>
        <begin position="463"/>
        <end position="473"/>
    </location>
</feature>
<evidence type="ECO:0000313" key="3">
    <source>
        <dbReference type="Proteomes" id="UP000616885"/>
    </source>
</evidence>
<comment type="caution">
    <text evidence="2">The sequence shown here is derived from an EMBL/GenBank/DDBJ whole genome shotgun (WGS) entry which is preliminary data.</text>
</comment>
<feature type="compositionally biased region" description="Polar residues" evidence="1">
    <location>
        <begin position="425"/>
        <end position="435"/>
    </location>
</feature>
<organism evidence="2 3">
    <name type="scientific">Bionectria ochroleuca</name>
    <name type="common">Gliocladium roseum</name>
    <dbReference type="NCBI Taxonomy" id="29856"/>
    <lineage>
        <taxon>Eukaryota</taxon>
        <taxon>Fungi</taxon>
        <taxon>Dikarya</taxon>
        <taxon>Ascomycota</taxon>
        <taxon>Pezizomycotina</taxon>
        <taxon>Sordariomycetes</taxon>
        <taxon>Hypocreomycetidae</taxon>
        <taxon>Hypocreales</taxon>
        <taxon>Bionectriaceae</taxon>
        <taxon>Clonostachys</taxon>
    </lineage>
</organism>
<feature type="compositionally biased region" description="Low complexity" evidence="1">
    <location>
        <begin position="10"/>
        <end position="21"/>
    </location>
</feature>
<protein>
    <submittedName>
        <fullName evidence="2">Uncharacterized protein</fullName>
    </submittedName>
</protein>
<feature type="compositionally biased region" description="Basic and acidic residues" evidence="1">
    <location>
        <begin position="450"/>
        <end position="462"/>
    </location>
</feature>
<reference evidence="2" key="1">
    <citation type="submission" date="2020-10" db="EMBL/GenBank/DDBJ databases">
        <title>High-Quality Genome Resource of Clonostachys rosea strain S41 by Oxford Nanopore Long-Read Sequencing.</title>
        <authorList>
            <person name="Wang H."/>
        </authorList>
    </citation>
    <scope>NUCLEOTIDE SEQUENCE</scope>
    <source>
        <strain evidence="2">S41</strain>
    </source>
</reference>
<proteinExistence type="predicted"/>
<dbReference type="EMBL" id="JADCTT010000013">
    <property type="protein sequence ID" value="KAF9745242.1"/>
    <property type="molecule type" value="Genomic_DNA"/>
</dbReference>
<evidence type="ECO:0000256" key="1">
    <source>
        <dbReference type="SAM" id="MobiDB-lite"/>
    </source>
</evidence>
<feature type="compositionally biased region" description="Polar residues" evidence="1">
    <location>
        <begin position="491"/>
        <end position="504"/>
    </location>
</feature>
<accession>A0A8H7N1U0</accession>